<dbReference type="Proteomes" id="UP000249432">
    <property type="component" value="Unassembled WGS sequence"/>
</dbReference>
<organism evidence="1 2">
    <name type="scientific">Corynebacterium kroppenstedtii</name>
    <dbReference type="NCBI Taxonomy" id="161879"/>
    <lineage>
        <taxon>Bacteria</taxon>
        <taxon>Bacillati</taxon>
        <taxon>Actinomycetota</taxon>
        <taxon>Actinomycetes</taxon>
        <taxon>Mycobacteriales</taxon>
        <taxon>Corynebacteriaceae</taxon>
        <taxon>Corynebacterium</taxon>
    </lineage>
</organism>
<dbReference type="EMBL" id="QFRA01000001">
    <property type="protein sequence ID" value="PZR06795.1"/>
    <property type="molecule type" value="Genomic_DNA"/>
</dbReference>
<evidence type="ECO:0000313" key="2">
    <source>
        <dbReference type="Proteomes" id="UP000249432"/>
    </source>
</evidence>
<accession>A0A2W5T5S1</accession>
<proteinExistence type="predicted"/>
<name>A0A2W5T5S1_9CORY</name>
<evidence type="ECO:0000313" key="1">
    <source>
        <dbReference type="EMBL" id="PZR06795.1"/>
    </source>
</evidence>
<gene>
    <name evidence="1" type="ORF">DI525_00495</name>
</gene>
<dbReference type="AlphaFoldDB" id="A0A2W5T5S1"/>
<protein>
    <submittedName>
        <fullName evidence="1">Uncharacterized protein</fullName>
    </submittedName>
</protein>
<comment type="caution">
    <text evidence="1">The sequence shown here is derived from an EMBL/GenBank/DDBJ whole genome shotgun (WGS) entry which is preliminary data.</text>
</comment>
<dbReference type="RefSeq" id="WP_303733855.1">
    <property type="nucleotide sequence ID" value="NZ_CAKZHK010000006.1"/>
</dbReference>
<reference evidence="1 2" key="1">
    <citation type="submission" date="2017-08" db="EMBL/GenBank/DDBJ databases">
        <title>Infants hospitalized years apart are colonized by the same room-sourced microbial strains.</title>
        <authorList>
            <person name="Brooks B."/>
            <person name="Olm M.R."/>
            <person name="Firek B.A."/>
            <person name="Baker R."/>
            <person name="Thomas B.C."/>
            <person name="Morowitz M.J."/>
            <person name="Banfield J.F."/>
        </authorList>
    </citation>
    <scope>NUCLEOTIDE SEQUENCE [LARGE SCALE GENOMIC DNA]</scope>
    <source>
        <strain evidence="1">S2_003_000_R1_3</strain>
    </source>
</reference>
<sequence length="112" mass="12229">MTLTITPSALRTLMHDHHDDAEHAEHVGTVCGATHKQAPSFHSSRTHAALLSMAEAAYAQAHELSTRHTRFAESVDSLRRRVCAADDASLTRLRALSPMRAGDTAMRADNLD</sequence>